<evidence type="ECO:0000256" key="1">
    <source>
        <dbReference type="SAM" id="Phobius"/>
    </source>
</evidence>
<dbReference type="InterPro" id="IPR039975">
    <property type="entry name" value="IFT52"/>
</dbReference>
<gene>
    <name evidence="3" type="ORF">AN188_01466</name>
</gene>
<protein>
    <recommendedName>
        <fullName evidence="2">IFT52 GIFT domain-containing protein</fullName>
    </recommendedName>
</protein>
<reference evidence="3 4" key="1">
    <citation type="journal article" date="2016" name="ISME J.">
        <title>Chasing the elusive Euryarchaeota class WSA2: genomes reveal a uniquely fastidious methyl-reducing methanogen.</title>
        <authorList>
            <person name="Nobu M.K."/>
            <person name="Narihiro T."/>
            <person name="Kuroda K."/>
            <person name="Mei R."/>
            <person name="Liu W.T."/>
        </authorList>
    </citation>
    <scope>NUCLEOTIDE SEQUENCE [LARGE SCALE GENOMIC DNA]</scope>
    <source>
        <strain evidence="3">ADurb1013_Bin02101</strain>
    </source>
</reference>
<dbReference type="EMBL" id="LNJB01000027">
    <property type="protein sequence ID" value="KYC53347.1"/>
    <property type="molecule type" value="Genomic_DNA"/>
</dbReference>
<organism evidence="3 4">
    <name type="scientific">Candidatus Methanofastidiosum methylothiophilum</name>
    <dbReference type="NCBI Taxonomy" id="1705564"/>
    <lineage>
        <taxon>Archaea</taxon>
        <taxon>Methanobacteriati</taxon>
        <taxon>Methanobacteriota</taxon>
        <taxon>Stenosarchaea group</taxon>
        <taxon>Candidatus Methanofastidiosia</taxon>
        <taxon>Candidatus Methanofastidiosales</taxon>
        <taxon>Candidatus Methanofastidiosaceae</taxon>
        <taxon>Candidatus Methanofastidiosum</taxon>
    </lineage>
</organism>
<dbReference type="Gene3D" id="3.40.50.880">
    <property type="match status" value="1"/>
</dbReference>
<keyword evidence="1" id="KW-0472">Membrane</keyword>
<sequence>MKKFSFILILLLLSTLNFSLAEKTVLIDKYHDTDNWWGDPEGTGRVLFQELSSMGFVSKISTMPLSDESLKGIDIVVLWNPNNPLGQSEIDALVKYVNNGGSLLILGSNDMDMIDPTRDSINLVLKNFGIRIMKNGTDDPTNRKGCSCTPIIHNLAKHSINEGVNSIILYKPASLEIKGDAIAIARGDNDTFSIGSEPIGGENVIIVAIYEKGNGKVAVIGSSFIFDNGKIGDMDNKQFARNLFAWLGNDSSLALPSWLLYLGIVITIFIVYILYLKKIGIKK</sequence>
<feature type="domain" description="IFT52 GIFT" evidence="2">
    <location>
        <begin position="64"/>
        <end position="133"/>
    </location>
</feature>
<proteinExistence type="predicted"/>
<evidence type="ECO:0000259" key="2">
    <source>
        <dbReference type="Pfam" id="PF23355"/>
    </source>
</evidence>
<dbReference type="SUPFAM" id="SSF52317">
    <property type="entry name" value="Class I glutamine amidotransferase-like"/>
    <property type="match status" value="1"/>
</dbReference>
<dbReference type="PANTHER" id="PTHR12969">
    <property type="entry name" value="NGD5/OSM-6/IFT52"/>
    <property type="match status" value="1"/>
</dbReference>
<accession>A0A150J7Z7</accession>
<feature type="transmembrane region" description="Helical" evidence="1">
    <location>
        <begin position="258"/>
        <end position="276"/>
    </location>
</feature>
<dbReference type="InterPro" id="IPR029062">
    <property type="entry name" value="Class_I_gatase-like"/>
</dbReference>
<name>A0A150J7Z7_9EURY</name>
<evidence type="ECO:0000313" key="4">
    <source>
        <dbReference type="Proteomes" id="UP000092420"/>
    </source>
</evidence>
<dbReference type="AlphaFoldDB" id="A0A150J7Z7"/>
<evidence type="ECO:0000313" key="3">
    <source>
        <dbReference type="EMBL" id="KYC53347.1"/>
    </source>
</evidence>
<dbReference type="InterPro" id="IPR055458">
    <property type="entry name" value="IFT52_GIFT"/>
</dbReference>
<dbReference type="Pfam" id="PF23355">
    <property type="entry name" value="IFT52_GIFT"/>
    <property type="match status" value="1"/>
</dbReference>
<keyword evidence="1" id="KW-0812">Transmembrane</keyword>
<dbReference type="Proteomes" id="UP000092420">
    <property type="component" value="Unassembled WGS sequence"/>
</dbReference>
<comment type="caution">
    <text evidence="3">The sequence shown here is derived from an EMBL/GenBank/DDBJ whole genome shotgun (WGS) entry which is preliminary data.</text>
</comment>
<keyword evidence="1" id="KW-1133">Transmembrane helix</keyword>
<dbReference type="PANTHER" id="PTHR12969:SF7">
    <property type="entry name" value="INTRAFLAGELLAR TRANSPORT PROTEIN 52 HOMOLOG"/>
    <property type="match status" value="1"/>
</dbReference>